<dbReference type="Pfam" id="PF12728">
    <property type="entry name" value="HTH_17"/>
    <property type="match status" value="1"/>
</dbReference>
<accession>A0ABT1I7H7</accession>
<organism evidence="3 4">
    <name type="scientific">Actinokineospora diospyrosa</name>
    <dbReference type="NCBI Taxonomy" id="103728"/>
    <lineage>
        <taxon>Bacteria</taxon>
        <taxon>Bacillati</taxon>
        <taxon>Actinomycetota</taxon>
        <taxon>Actinomycetes</taxon>
        <taxon>Pseudonocardiales</taxon>
        <taxon>Pseudonocardiaceae</taxon>
        <taxon>Actinokineospora</taxon>
    </lineage>
</organism>
<evidence type="ECO:0000256" key="1">
    <source>
        <dbReference type="SAM" id="MobiDB-lite"/>
    </source>
</evidence>
<sequence length="175" mass="19691">MEQSLKQETFLPEPDGQDRMGQVISFLEAQERAGRGTPRTTCLLSGAEPHDQVELPPELYRVLRQAAEALQRGLAVTIAPVGQKLTTQQAAELLGISRPTLVRLLEDGEIPFERVGSHRRISLRELLDYQSKRRAAQYAFLAATTVDEDEDIETALKRVREARREVGTRRRGRSS</sequence>
<dbReference type="SUPFAM" id="SSF46955">
    <property type="entry name" value="Putative DNA-binding domain"/>
    <property type="match status" value="1"/>
</dbReference>
<dbReference type="NCBIfam" id="TIGR01764">
    <property type="entry name" value="excise"/>
    <property type="match status" value="1"/>
</dbReference>
<dbReference type="InterPro" id="IPR041657">
    <property type="entry name" value="HTH_17"/>
</dbReference>
<evidence type="ECO:0000259" key="2">
    <source>
        <dbReference type="Pfam" id="PF12728"/>
    </source>
</evidence>
<keyword evidence="4" id="KW-1185">Reference proteome</keyword>
<dbReference type="EMBL" id="JAMTCO010000003">
    <property type="protein sequence ID" value="MCP2268590.1"/>
    <property type="molecule type" value="Genomic_DNA"/>
</dbReference>
<proteinExistence type="predicted"/>
<feature type="domain" description="Helix-turn-helix" evidence="2">
    <location>
        <begin position="85"/>
        <end position="134"/>
    </location>
</feature>
<evidence type="ECO:0000313" key="3">
    <source>
        <dbReference type="EMBL" id="MCP2268590.1"/>
    </source>
</evidence>
<evidence type="ECO:0000313" key="4">
    <source>
        <dbReference type="Proteomes" id="UP001205185"/>
    </source>
</evidence>
<dbReference type="RefSeq" id="WP_253885511.1">
    <property type="nucleotide sequence ID" value="NZ_BAAAVB010000001.1"/>
</dbReference>
<dbReference type="InterPro" id="IPR009061">
    <property type="entry name" value="DNA-bd_dom_put_sf"/>
</dbReference>
<reference evidence="3 4" key="1">
    <citation type="submission" date="2022-06" db="EMBL/GenBank/DDBJ databases">
        <title>Genomic Encyclopedia of Archaeal and Bacterial Type Strains, Phase II (KMG-II): from individual species to whole genera.</title>
        <authorList>
            <person name="Goeker M."/>
        </authorList>
    </citation>
    <scope>NUCLEOTIDE SEQUENCE [LARGE SCALE GENOMIC DNA]</scope>
    <source>
        <strain evidence="3 4">DSM 44255</strain>
    </source>
</reference>
<gene>
    <name evidence="3" type="ORF">LV75_001077</name>
</gene>
<dbReference type="InterPro" id="IPR010093">
    <property type="entry name" value="SinI_DNA-bd"/>
</dbReference>
<name>A0ABT1I7H7_9PSEU</name>
<feature type="region of interest" description="Disordered" evidence="1">
    <location>
        <begin position="1"/>
        <end position="39"/>
    </location>
</feature>
<dbReference type="Proteomes" id="UP001205185">
    <property type="component" value="Unassembled WGS sequence"/>
</dbReference>
<protein>
    <submittedName>
        <fullName evidence="3">DNA binding domain-containing protein, excisionase family</fullName>
    </submittedName>
</protein>
<comment type="caution">
    <text evidence="3">The sequence shown here is derived from an EMBL/GenBank/DDBJ whole genome shotgun (WGS) entry which is preliminary data.</text>
</comment>